<evidence type="ECO:0000313" key="2">
    <source>
        <dbReference type="EMBL" id="MBL4926904.1"/>
    </source>
</evidence>
<dbReference type="Gene3D" id="2.102.10.10">
    <property type="entry name" value="Rieske [2Fe-2S] iron-sulphur domain"/>
    <property type="match status" value="1"/>
</dbReference>
<accession>A0A8J7SUM1</accession>
<name>A0A8J7SUM1_9RHOB</name>
<feature type="signal peptide" evidence="1">
    <location>
        <begin position="1"/>
        <end position="25"/>
    </location>
</feature>
<dbReference type="InterPro" id="IPR006311">
    <property type="entry name" value="TAT_signal"/>
</dbReference>
<protein>
    <submittedName>
        <fullName evidence="2">Uncharacterized protein</fullName>
    </submittedName>
</protein>
<comment type="caution">
    <text evidence="2">The sequence shown here is derived from an EMBL/GenBank/DDBJ whole genome shotgun (WGS) entry which is preliminary data.</text>
</comment>
<organism evidence="2 3">
    <name type="scientific">Fuscibacter oryzae</name>
    <dbReference type="NCBI Taxonomy" id="2803939"/>
    <lineage>
        <taxon>Bacteria</taxon>
        <taxon>Pseudomonadati</taxon>
        <taxon>Pseudomonadota</taxon>
        <taxon>Alphaproteobacteria</taxon>
        <taxon>Rhodobacterales</taxon>
        <taxon>Paracoccaceae</taxon>
        <taxon>Fuscibacter</taxon>
    </lineage>
</organism>
<evidence type="ECO:0000313" key="3">
    <source>
        <dbReference type="Proteomes" id="UP000619033"/>
    </source>
</evidence>
<proteinExistence type="predicted"/>
<dbReference type="RefSeq" id="WP_202657814.1">
    <property type="nucleotide sequence ID" value="NZ_JAESVP010000001.1"/>
</dbReference>
<dbReference type="GO" id="GO:0051537">
    <property type="term" value="F:2 iron, 2 sulfur cluster binding"/>
    <property type="evidence" value="ECO:0007669"/>
    <property type="project" value="InterPro"/>
</dbReference>
<dbReference type="Proteomes" id="UP000619033">
    <property type="component" value="Unassembled WGS sequence"/>
</dbReference>
<keyword evidence="1" id="KW-0732">Signal</keyword>
<evidence type="ECO:0000256" key="1">
    <source>
        <dbReference type="SAM" id="SignalP"/>
    </source>
</evidence>
<dbReference type="PROSITE" id="PS51318">
    <property type="entry name" value="TAT"/>
    <property type="match status" value="1"/>
</dbReference>
<sequence length="221" mass="23416">MTKTRRDMLNFALAGAGLVASGAAAKGLLGALTSDASVGARNVVVDLSKVAEGQTKFLTGPDGNYFVLWHRSPEMIARAERGYDDALPDPTARNANLAATASATDANRRITADGSFVLYEGVCAACGAARYGFVLMQGGDGQGCKMRLGNDSVDDCASWYCVRCTARYDASGLLIAHGFIARNLPIPPVLVDGDRLVLLPRRDKQLSEEELDALIYGAPRS</sequence>
<feature type="chain" id="PRO_5035178989" evidence="1">
    <location>
        <begin position="26"/>
        <end position="221"/>
    </location>
</feature>
<dbReference type="InterPro" id="IPR036922">
    <property type="entry name" value="Rieske_2Fe-2S_sf"/>
</dbReference>
<reference evidence="2" key="1">
    <citation type="submission" date="2021-01" db="EMBL/GenBank/DDBJ databases">
        <title>Genome seq and assembly of Tabrizicola sp. KVB23.</title>
        <authorList>
            <person name="Chhetri G."/>
        </authorList>
    </citation>
    <scope>NUCLEOTIDE SEQUENCE</scope>
    <source>
        <strain evidence="2">KVB23</strain>
    </source>
</reference>
<gene>
    <name evidence="2" type="ORF">JI744_02185</name>
</gene>
<dbReference type="AlphaFoldDB" id="A0A8J7SUM1"/>
<keyword evidence="3" id="KW-1185">Reference proteome</keyword>
<dbReference type="EMBL" id="JAESVP010000001">
    <property type="protein sequence ID" value="MBL4926904.1"/>
    <property type="molecule type" value="Genomic_DNA"/>
</dbReference>